<dbReference type="PANTHER" id="PTHR43547:SF2">
    <property type="entry name" value="HYBRID SIGNAL TRANSDUCTION HISTIDINE KINASE C"/>
    <property type="match status" value="1"/>
</dbReference>
<accession>A0ABD4SZT9</accession>
<dbReference type="SMART" id="SM00387">
    <property type="entry name" value="HATPase_c"/>
    <property type="match status" value="1"/>
</dbReference>
<dbReference type="SUPFAM" id="SSF52172">
    <property type="entry name" value="CheY-like"/>
    <property type="match status" value="1"/>
</dbReference>
<evidence type="ECO:0000256" key="2">
    <source>
        <dbReference type="ARBA" id="ARBA00012438"/>
    </source>
</evidence>
<dbReference type="Proteomes" id="UP000031561">
    <property type="component" value="Unassembled WGS sequence"/>
</dbReference>
<dbReference type="EMBL" id="JTHE03000013">
    <property type="protein sequence ID" value="MCM1981582.1"/>
    <property type="molecule type" value="Genomic_DNA"/>
</dbReference>
<dbReference type="SUPFAM" id="SSF47384">
    <property type="entry name" value="Homodimeric domain of signal transducing histidine kinase"/>
    <property type="match status" value="1"/>
</dbReference>
<dbReference type="CDD" id="cd00082">
    <property type="entry name" value="HisKA"/>
    <property type="match status" value="1"/>
</dbReference>
<dbReference type="InterPro" id="IPR011006">
    <property type="entry name" value="CheY-like_superfamily"/>
</dbReference>
<dbReference type="InterPro" id="IPR001789">
    <property type="entry name" value="Sig_transdc_resp-reg_receiver"/>
</dbReference>
<evidence type="ECO:0000313" key="9">
    <source>
        <dbReference type="EMBL" id="MCM1981582.1"/>
    </source>
</evidence>
<reference evidence="9 10" key="1">
    <citation type="journal article" date="2015" name="Genome Announc.">
        <title>Draft Genome Sequence of Filamentous Marine Cyanobacterium Lyngbya confervoides Strain BDU141951.</title>
        <authorList>
            <person name="Chandrababunaidu M.M."/>
            <person name="Sen D."/>
            <person name="Tripathy S."/>
        </authorList>
    </citation>
    <scope>NUCLEOTIDE SEQUENCE [LARGE SCALE GENOMIC DNA]</scope>
    <source>
        <strain evidence="9 10">BDU141951</strain>
    </source>
</reference>
<protein>
    <recommendedName>
        <fullName evidence="2">histidine kinase</fullName>
        <ecNumber evidence="2">2.7.13.3</ecNumber>
    </recommendedName>
</protein>
<gene>
    <name evidence="9" type="ORF">QQ91_0001890</name>
</gene>
<keyword evidence="4 9" id="KW-0808">Transferase</keyword>
<name>A0ABD4SZT9_9CYAN</name>
<comment type="caution">
    <text evidence="9">The sequence shown here is derived from an EMBL/GenBank/DDBJ whole genome shotgun (WGS) entry which is preliminary data.</text>
</comment>
<dbReference type="InterPro" id="IPR003594">
    <property type="entry name" value="HATPase_dom"/>
</dbReference>
<keyword evidence="5" id="KW-0902">Two-component regulatory system</keyword>
<dbReference type="SUPFAM" id="SSF55874">
    <property type="entry name" value="ATPase domain of HSP90 chaperone/DNA topoisomerase II/histidine kinase"/>
    <property type="match status" value="1"/>
</dbReference>
<keyword evidence="10" id="KW-1185">Reference proteome</keyword>
<dbReference type="Gene3D" id="1.10.287.130">
    <property type="match status" value="1"/>
</dbReference>
<proteinExistence type="predicted"/>
<sequence length="396" mass="44583">MIQPTPSRILAVDDSSDNLLLIETLLEDLEEYQLHCVDSGPAALESILACPPDLILLDVMMPDMDGYEVTRQIREWTNLGFIPILLLTAHRQADVAVGLDAGADDFIRKPFKVEEFMARIRSLLRLKHSIDQQEKVLRQRDDFVARLTHDLRTPLIAANRVLEFCSRGTYGNTVEEIRPHIQGVVDNNQQLLHMVNTLLEVYRHEANRKKLTRVRLDVREVLKDVTQQLTPLAEDKQINLELSCNQELLAENSQGFELMGDRIELNRVFTNLVGNAIKFTNAGSIHLRVDRQRAGQIDPDLRPEAKAEEYVVVSVTDTGVGIPPRELETIFDWFRPGAHVNSGSGLGLHLSQRIVQLHQGSIDVTSRLGEGTTFQVYLPSLTSSSLQNLSTCSEAR</sequence>
<feature type="modified residue" description="4-aspartylphosphate" evidence="6">
    <location>
        <position position="58"/>
    </location>
</feature>
<dbReference type="SMART" id="SM00448">
    <property type="entry name" value="REC"/>
    <property type="match status" value="1"/>
</dbReference>
<evidence type="ECO:0000313" key="10">
    <source>
        <dbReference type="Proteomes" id="UP000031561"/>
    </source>
</evidence>
<evidence type="ECO:0000256" key="4">
    <source>
        <dbReference type="ARBA" id="ARBA00022777"/>
    </source>
</evidence>
<dbReference type="Pfam" id="PF02518">
    <property type="entry name" value="HATPase_c"/>
    <property type="match status" value="1"/>
</dbReference>
<evidence type="ECO:0000256" key="1">
    <source>
        <dbReference type="ARBA" id="ARBA00000085"/>
    </source>
</evidence>
<dbReference type="Gene3D" id="3.30.565.10">
    <property type="entry name" value="Histidine kinase-like ATPase, C-terminal domain"/>
    <property type="match status" value="1"/>
</dbReference>
<comment type="catalytic activity">
    <reaction evidence="1">
        <text>ATP + protein L-histidine = ADP + protein N-phospho-L-histidine.</text>
        <dbReference type="EC" id="2.7.13.3"/>
    </reaction>
</comment>
<organism evidence="9 10">
    <name type="scientific">Lyngbya confervoides BDU141951</name>
    <dbReference type="NCBI Taxonomy" id="1574623"/>
    <lineage>
        <taxon>Bacteria</taxon>
        <taxon>Bacillati</taxon>
        <taxon>Cyanobacteriota</taxon>
        <taxon>Cyanophyceae</taxon>
        <taxon>Oscillatoriophycideae</taxon>
        <taxon>Oscillatoriales</taxon>
        <taxon>Microcoleaceae</taxon>
        <taxon>Lyngbya</taxon>
    </lineage>
</organism>
<dbReference type="SMART" id="SM00388">
    <property type="entry name" value="HisKA"/>
    <property type="match status" value="1"/>
</dbReference>
<keyword evidence="4 9" id="KW-0418">Kinase</keyword>
<dbReference type="PRINTS" id="PR00344">
    <property type="entry name" value="BCTRLSENSOR"/>
</dbReference>
<dbReference type="GO" id="GO:0000160">
    <property type="term" value="P:phosphorelay signal transduction system"/>
    <property type="evidence" value="ECO:0007669"/>
    <property type="project" value="UniProtKB-KW"/>
</dbReference>
<dbReference type="AlphaFoldDB" id="A0ABD4SZT9"/>
<feature type="domain" description="Response regulatory" evidence="8">
    <location>
        <begin position="8"/>
        <end position="124"/>
    </location>
</feature>
<dbReference type="GO" id="GO:0004673">
    <property type="term" value="F:protein histidine kinase activity"/>
    <property type="evidence" value="ECO:0007669"/>
    <property type="project" value="UniProtKB-EC"/>
</dbReference>
<dbReference type="InterPro" id="IPR036890">
    <property type="entry name" value="HATPase_C_sf"/>
</dbReference>
<evidence type="ECO:0000259" key="7">
    <source>
        <dbReference type="PROSITE" id="PS50109"/>
    </source>
</evidence>
<dbReference type="PROSITE" id="PS50109">
    <property type="entry name" value="HIS_KIN"/>
    <property type="match status" value="1"/>
</dbReference>
<evidence type="ECO:0000256" key="5">
    <source>
        <dbReference type="ARBA" id="ARBA00023012"/>
    </source>
</evidence>
<evidence type="ECO:0000256" key="6">
    <source>
        <dbReference type="PROSITE-ProRule" id="PRU00169"/>
    </source>
</evidence>
<keyword evidence="3 6" id="KW-0597">Phosphoprotein</keyword>
<dbReference type="RefSeq" id="WP_166279289.1">
    <property type="nucleotide sequence ID" value="NZ_JTHE03000013.1"/>
</dbReference>
<dbReference type="PANTHER" id="PTHR43547">
    <property type="entry name" value="TWO-COMPONENT HISTIDINE KINASE"/>
    <property type="match status" value="1"/>
</dbReference>
<dbReference type="PROSITE" id="PS50110">
    <property type="entry name" value="RESPONSE_REGULATORY"/>
    <property type="match status" value="1"/>
</dbReference>
<dbReference type="Pfam" id="PF00512">
    <property type="entry name" value="HisKA"/>
    <property type="match status" value="1"/>
</dbReference>
<dbReference type="InterPro" id="IPR004358">
    <property type="entry name" value="Sig_transdc_His_kin-like_C"/>
</dbReference>
<dbReference type="InterPro" id="IPR003661">
    <property type="entry name" value="HisK_dim/P_dom"/>
</dbReference>
<dbReference type="Pfam" id="PF00072">
    <property type="entry name" value="Response_reg"/>
    <property type="match status" value="1"/>
</dbReference>
<feature type="domain" description="Histidine kinase" evidence="7">
    <location>
        <begin position="146"/>
        <end position="382"/>
    </location>
</feature>
<dbReference type="InterPro" id="IPR036097">
    <property type="entry name" value="HisK_dim/P_sf"/>
</dbReference>
<evidence type="ECO:0000256" key="3">
    <source>
        <dbReference type="ARBA" id="ARBA00022553"/>
    </source>
</evidence>
<dbReference type="Gene3D" id="3.40.50.2300">
    <property type="match status" value="1"/>
</dbReference>
<dbReference type="InterPro" id="IPR005467">
    <property type="entry name" value="His_kinase_dom"/>
</dbReference>
<evidence type="ECO:0000259" key="8">
    <source>
        <dbReference type="PROSITE" id="PS50110"/>
    </source>
</evidence>
<dbReference type="EC" id="2.7.13.3" evidence="2"/>